<accession>A0A087MF05</accession>
<dbReference type="PANTHER" id="PTHR48086">
    <property type="entry name" value="SODIUM/PROLINE SYMPORTER-RELATED"/>
    <property type="match status" value="1"/>
</dbReference>
<feature type="transmembrane region" description="Helical" evidence="16">
    <location>
        <begin position="429"/>
        <end position="448"/>
    </location>
</feature>
<keyword evidence="16" id="KW-0029">Amino-acid transport</keyword>
<feature type="transmembrane region" description="Helical" evidence="16">
    <location>
        <begin position="164"/>
        <end position="184"/>
    </location>
</feature>
<comment type="caution">
    <text evidence="17">The sequence shown here is derived from an EMBL/GenBank/DDBJ whole genome shotgun (WGS) entry which is preliminary data.</text>
</comment>
<keyword evidence="10 16" id="KW-0472">Membrane</keyword>
<evidence type="ECO:0000256" key="2">
    <source>
        <dbReference type="ARBA" id="ARBA00006434"/>
    </source>
</evidence>
<sequence>MDWTSPLHITFAIYILGMVGIGFVAWYSTKNFDDYILGGRSLGSFVTALSAGASDMSGWLLLGLPGAFYVGGFSEAWIAVGLVIGAWANWRYVAAPLRLYTERSQNALTLPDYFTHRFEDRNKVLRSVSAAIILIFFAVYCAAGIVAGARLFESVFEVPYGQAIWYGAAATILYTFVGGFLAVSWTDTVQATLMFFALILTPIFVVIGLGGPETSIALVEQVDPANLQFFKGATVLGVVSLLAWGLGYVGQPHILARFMAAESVRTIPPARRIAMTWMILCLAGAMGVGFFGIAWFEANPARAAAVADNPERVFIELSTLLFNPWVAGILLSAILAAVMSTLSCQLLVCSSAITEDFYKGFLRPKAGHKELVWVGRFSVLAVAMLAIWLAADPDSRVLGLVSYAWAGFGAAFGPVVVLSLFWKGTTRNGALAGMIVGALVVIGWKQLGTGLYEMVPGVALATLAIVLVSRFGRPPSPAMHGQFDAVHAELRRSEG</sequence>
<evidence type="ECO:0000256" key="1">
    <source>
        <dbReference type="ARBA" id="ARBA00004651"/>
    </source>
</evidence>
<feature type="transmembrane region" description="Helical" evidence="16">
    <location>
        <begin position="403"/>
        <end position="422"/>
    </location>
</feature>
<feature type="transmembrane region" description="Helical" evidence="16">
    <location>
        <begin position="275"/>
        <end position="296"/>
    </location>
</feature>
<organism evidence="17 18">
    <name type="scientific">Arenimonas donghaensis DSM 18148 = HO3-R19</name>
    <dbReference type="NCBI Taxonomy" id="1121014"/>
    <lineage>
        <taxon>Bacteria</taxon>
        <taxon>Pseudomonadati</taxon>
        <taxon>Pseudomonadota</taxon>
        <taxon>Gammaproteobacteria</taxon>
        <taxon>Lysobacterales</taxon>
        <taxon>Lysobacteraceae</taxon>
        <taxon>Arenimonas</taxon>
    </lineage>
</organism>
<keyword evidence="7 16" id="KW-1133">Transmembrane helix</keyword>
<dbReference type="Pfam" id="PF00474">
    <property type="entry name" value="SSF"/>
    <property type="match status" value="1"/>
</dbReference>
<evidence type="ECO:0000313" key="18">
    <source>
        <dbReference type="Proteomes" id="UP000029085"/>
    </source>
</evidence>
<dbReference type="GO" id="GO:0005886">
    <property type="term" value="C:plasma membrane"/>
    <property type="evidence" value="ECO:0007669"/>
    <property type="project" value="UniProtKB-SubCell"/>
</dbReference>
<keyword evidence="3 16" id="KW-0813">Transport</keyword>
<keyword evidence="8 16" id="KW-0915">Sodium</keyword>
<feature type="transmembrane region" description="Helical" evidence="16">
    <location>
        <begin position="325"/>
        <end position="350"/>
    </location>
</feature>
<evidence type="ECO:0000256" key="8">
    <source>
        <dbReference type="ARBA" id="ARBA00023053"/>
    </source>
</evidence>
<reference evidence="17 18" key="2">
    <citation type="journal article" date="2015" name="Stand. Genomic Sci.">
        <title>High quality draft genomic sequence of Arenimonas donghaensis DSM 18148(T).</title>
        <authorList>
            <person name="Chen F."/>
            <person name="Wang H."/>
            <person name="Cao Y."/>
            <person name="Li X."/>
            <person name="Wang G."/>
        </authorList>
    </citation>
    <scope>NUCLEOTIDE SEQUENCE [LARGE SCALE GENOMIC DNA]</scope>
    <source>
        <strain evidence="17 18">HO3-R19</strain>
    </source>
</reference>
<evidence type="ECO:0000256" key="5">
    <source>
        <dbReference type="ARBA" id="ARBA00022692"/>
    </source>
</evidence>
<dbReference type="InterPro" id="IPR038377">
    <property type="entry name" value="Na/Glc_symporter_sf"/>
</dbReference>
<dbReference type="FunFam" id="1.20.1730.10:FF:000002">
    <property type="entry name" value="Sodium/proline symporter"/>
    <property type="match status" value="1"/>
</dbReference>
<dbReference type="NCBIfam" id="TIGR02121">
    <property type="entry name" value="Na_Pro_sym"/>
    <property type="match status" value="1"/>
</dbReference>
<evidence type="ECO:0000256" key="14">
    <source>
        <dbReference type="ARBA" id="ARBA00082709"/>
    </source>
</evidence>
<evidence type="ECO:0000256" key="15">
    <source>
        <dbReference type="RuleBase" id="RU362091"/>
    </source>
</evidence>
<keyword evidence="5 16" id="KW-0812">Transmembrane</keyword>
<dbReference type="Proteomes" id="UP000029085">
    <property type="component" value="Unassembled WGS sequence"/>
</dbReference>
<comment type="subcellular location">
    <subcellularLocation>
        <location evidence="16">Cell inner membrane</location>
        <topology evidence="16">Multi-pass membrane protein</topology>
    </subcellularLocation>
    <subcellularLocation>
        <location evidence="1">Cell membrane</location>
        <topology evidence="1">Multi-pass membrane protein</topology>
    </subcellularLocation>
</comment>
<evidence type="ECO:0000256" key="10">
    <source>
        <dbReference type="ARBA" id="ARBA00023136"/>
    </source>
</evidence>
<evidence type="ECO:0000313" key="17">
    <source>
        <dbReference type="EMBL" id="KFL35458.1"/>
    </source>
</evidence>
<name>A0A087MF05_9GAMM</name>
<dbReference type="InterPro" id="IPR050277">
    <property type="entry name" value="Sodium:Solute_Symporter"/>
</dbReference>
<dbReference type="OrthoDB" id="9789704at2"/>
<feature type="transmembrane region" description="Helical" evidence="16">
    <location>
        <begin position="68"/>
        <end position="90"/>
    </location>
</feature>
<evidence type="ECO:0000256" key="4">
    <source>
        <dbReference type="ARBA" id="ARBA00022475"/>
    </source>
</evidence>
<dbReference type="CDD" id="cd11475">
    <property type="entry name" value="SLC5sbd_PutP"/>
    <property type="match status" value="1"/>
</dbReference>
<dbReference type="EMBL" id="AVCJ01000051">
    <property type="protein sequence ID" value="KFL35458.1"/>
    <property type="molecule type" value="Genomic_DNA"/>
</dbReference>
<dbReference type="STRING" id="1121014.N788_08235"/>
<keyword evidence="6 16" id="KW-0769">Symport</keyword>
<feature type="transmembrane region" description="Helical" evidence="16">
    <location>
        <begin position="191"/>
        <end position="209"/>
    </location>
</feature>
<keyword evidence="4" id="KW-1003">Cell membrane</keyword>
<dbReference type="PANTHER" id="PTHR48086:SF3">
    <property type="entry name" value="SODIUM_PROLINE SYMPORTER"/>
    <property type="match status" value="1"/>
</dbReference>
<evidence type="ECO:0000256" key="16">
    <source>
        <dbReference type="RuleBase" id="RU366012"/>
    </source>
</evidence>
<dbReference type="InterPro" id="IPR011851">
    <property type="entry name" value="Na/Pro_symporter"/>
</dbReference>
<evidence type="ECO:0000256" key="12">
    <source>
        <dbReference type="ARBA" id="ARBA00033708"/>
    </source>
</evidence>
<keyword evidence="16" id="KW-0997">Cell inner membrane</keyword>
<feature type="transmembrane region" description="Helical" evidence="16">
    <location>
        <begin position="371"/>
        <end position="391"/>
    </location>
</feature>
<gene>
    <name evidence="17" type="ORF">N788_08235</name>
</gene>
<feature type="transmembrane region" description="Helical" evidence="16">
    <location>
        <begin position="6"/>
        <end position="29"/>
    </location>
</feature>
<dbReference type="NCBIfam" id="TIGR00813">
    <property type="entry name" value="sss"/>
    <property type="match status" value="1"/>
</dbReference>
<keyword evidence="9 16" id="KW-0406">Ion transport</keyword>
<proteinExistence type="inferred from homology"/>
<dbReference type="GO" id="GO:0015193">
    <property type="term" value="F:L-proline transmembrane transporter activity"/>
    <property type="evidence" value="ECO:0007669"/>
    <property type="project" value="TreeGrafter"/>
</dbReference>
<evidence type="ECO:0000256" key="3">
    <source>
        <dbReference type="ARBA" id="ARBA00022448"/>
    </source>
</evidence>
<dbReference type="RefSeq" id="WP_034225874.1">
    <property type="nucleotide sequence ID" value="NZ_AVCJ01000051.1"/>
</dbReference>
<dbReference type="GO" id="GO:0031402">
    <property type="term" value="F:sodium ion binding"/>
    <property type="evidence" value="ECO:0007669"/>
    <property type="project" value="UniProtKB-UniRule"/>
</dbReference>
<feature type="transmembrane region" description="Helical" evidence="16">
    <location>
        <begin position="127"/>
        <end position="152"/>
    </location>
</feature>
<evidence type="ECO:0000256" key="13">
    <source>
        <dbReference type="ARBA" id="ARBA00067214"/>
    </source>
</evidence>
<dbReference type="AlphaFoldDB" id="A0A087MF05"/>
<evidence type="ECO:0000256" key="7">
    <source>
        <dbReference type="ARBA" id="ARBA00022989"/>
    </source>
</evidence>
<feature type="transmembrane region" description="Helical" evidence="16">
    <location>
        <begin position="229"/>
        <end position="249"/>
    </location>
</feature>
<dbReference type="GO" id="GO:0015824">
    <property type="term" value="P:proline transport"/>
    <property type="evidence" value="ECO:0007669"/>
    <property type="project" value="UniProtKB-UniRule"/>
</dbReference>
<dbReference type="PROSITE" id="PS50283">
    <property type="entry name" value="NA_SOLUT_SYMP_3"/>
    <property type="match status" value="1"/>
</dbReference>
<dbReference type="PATRIC" id="fig|1121014.3.peg.2544"/>
<feature type="transmembrane region" description="Helical" evidence="16">
    <location>
        <begin position="454"/>
        <end position="472"/>
    </location>
</feature>
<reference evidence="18" key="1">
    <citation type="submission" date="2013-08" db="EMBL/GenBank/DDBJ databases">
        <title>Genome sequencing of Arenimonas donghaensis.</title>
        <authorList>
            <person name="Chen F."/>
            <person name="Wang G."/>
        </authorList>
    </citation>
    <scope>NUCLEOTIDE SEQUENCE [LARGE SCALE GENOMIC DNA]</scope>
    <source>
        <strain evidence="18">HO3-R19</strain>
    </source>
</reference>
<dbReference type="Gene3D" id="1.20.1730.10">
    <property type="entry name" value="Sodium/glucose cotransporter"/>
    <property type="match status" value="1"/>
</dbReference>
<keyword evidence="11 16" id="KW-0739">Sodium transport</keyword>
<evidence type="ECO:0000256" key="6">
    <source>
        <dbReference type="ARBA" id="ARBA00022847"/>
    </source>
</evidence>
<dbReference type="InterPro" id="IPR001734">
    <property type="entry name" value="Na/solute_symporter"/>
</dbReference>
<comment type="catalytic activity">
    <reaction evidence="12">
        <text>L-proline(in) + Na(+)(in) = L-proline(out) + Na(+)(out)</text>
        <dbReference type="Rhea" id="RHEA:28967"/>
        <dbReference type="ChEBI" id="CHEBI:29101"/>
        <dbReference type="ChEBI" id="CHEBI:60039"/>
    </reaction>
</comment>
<keyword evidence="18" id="KW-1185">Reference proteome</keyword>
<evidence type="ECO:0000256" key="9">
    <source>
        <dbReference type="ARBA" id="ARBA00023065"/>
    </source>
</evidence>
<protein>
    <recommendedName>
        <fullName evidence="13 16">Sodium/proline symporter</fullName>
    </recommendedName>
    <alternativeName>
        <fullName evidence="14 16">Proline permease</fullName>
    </alternativeName>
</protein>
<evidence type="ECO:0000256" key="11">
    <source>
        <dbReference type="ARBA" id="ARBA00023201"/>
    </source>
</evidence>
<dbReference type="GO" id="GO:0005298">
    <property type="term" value="F:proline:sodium symporter activity"/>
    <property type="evidence" value="ECO:0007669"/>
    <property type="project" value="UniProtKB-UniRule"/>
</dbReference>
<comment type="similarity">
    <text evidence="2 15">Belongs to the sodium:solute symporter (SSF) (TC 2.A.21) family.</text>
</comment>
<comment type="function">
    <text evidence="16">Catalyzes the sodium-dependent uptake of extracellular L-proline.</text>
</comment>